<dbReference type="EMBL" id="JBDLNU010000002">
    <property type="protein sequence ID" value="MFM1728637.1"/>
    <property type="molecule type" value="Genomic_DNA"/>
</dbReference>
<evidence type="ECO:0000313" key="1">
    <source>
        <dbReference type="EMBL" id="MFM1728637.1"/>
    </source>
</evidence>
<gene>
    <name evidence="1" type="ORF">ABEU19_002129</name>
</gene>
<sequence>MELRRGVARWIGGILSRRSPAPLDRARPDLIVVASGFDDVEACSTVLERGAVGDPAWIPNAEAVLRHHLRLPAAAVEQAVDIAAQDGYRPVGDPEPSDDTNVLLRLERVQVLDALHCSQERSRMAGLAQRLDGTALGWEGLQPSAASE</sequence>
<proteinExistence type="predicted"/>
<evidence type="ECO:0000313" key="2">
    <source>
        <dbReference type="Proteomes" id="UP001629744"/>
    </source>
</evidence>
<reference evidence="1 2" key="1">
    <citation type="submission" date="2023-11" db="EMBL/GenBank/DDBJ databases">
        <authorList>
            <person name="Val-Calvo J."/>
            <person name="Scortti M."/>
            <person name="Vazquez-Boland J."/>
        </authorList>
    </citation>
    <scope>NUCLEOTIDE SEQUENCE [LARGE SCALE GENOMIC DNA]</scope>
    <source>
        <strain evidence="1 2">DSM 46662</strain>
    </source>
</reference>
<name>A0ABW9FTD6_9NOCA</name>
<organism evidence="1 2">
    <name type="scientific">Prescottella soli</name>
    <dbReference type="NCBI Taxonomy" id="1543852"/>
    <lineage>
        <taxon>Bacteria</taxon>
        <taxon>Bacillati</taxon>
        <taxon>Actinomycetota</taxon>
        <taxon>Actinomycetes</taxon>
        <taxon>Mycobacteriales</taxon>
        <taxon>Nocardiaceae</taxon>
        <taxon>Prescottella</taxon>
    </lineage>
</organism>
<accession>A0ABW9FTD6</accession>
<comment type="caution">
    <text evidence="1">The sequence shown here is derived from an EMBL/GenBank/DDBJ whole genome shotgun (WGS) entry which is preliminary data.</text>
</comment>
<dbReference type="RefSeq" id="WP_348605011.1">
    <property type="nucleotide sequence ID" value="NZ_CP157276.1"/>
</dbReference>
<dbReference type="Proteomes" id="UP001629744">
    <property type="component" value="Unassembled WGS sequence"/>
</dbReference>
<keyword evidence="2" id="KW-1185">Reference proteome</keyword>
<protein>
    <submittedName>
        <fullName evidence="1">Uncharacterized protein</fullName>
    </submittedName>
</protein>